<keyword evidence="11" id="KW-0449">Lipoprotein</keyword>
<keyword evidence="4 9" id="KW-0812">Transmembrane</keyword>
<evidence type="ECO:0000256" key="10">
    <source>
        <dbReference type="RuleBase" id="RU004181"/>
    </source>
</evidence>
<evidence type="ECO:0000256" key="7">
    <source>
        <dbReference type="ARBA" id="ARBA00022989"/>
    </source>
</evidence>
<dbReference type="UniPathway" id="UPA00665"/>
<dbReference type="NCBIfam" id="TIGR00077">
    <property type="entry name" value="lspA"/>
    <property type="match status" value="1"/>
</dbReference>
<evidence type="ECO:0000313" key="12">
    <source>
        <dbReference type="Proteomes" id="UP000042997"/>
    </source>
</evidence>
<evidence type="ECO:0000256" key="3">
    <source>
        <dbReference type="ARBA" id="ARBA00022670"/>
    </source>
</evidence>
<comment type="subcellular location">
    <subcellularLocation>
        <location evidence="9">Cell membrane</location>
        <topology evidence="9">Multi-pass membrane protein</topology>
    </subcellularLocation>
</comment>
<gene>
    <name evidence="9 11" type="primary">lspA</name>
    <name evidence="11" type="ORF">RHRU231_480082</name>
</gene>
<keyword evidence="8 9" id="KW-0472">Membrane</keyword>
<feature type="transmembrane region" description="Helical" evidence="9">
    <location>
        <begin position="69"/>
        <end position="90"/>
    </location>
</feature>
<protein>
    <recommendedName>
        <fullName evidence="9">Lipoprotein signal peptidase</fullName>
        <ecNumber evidence="9">3.4.23.36</ecNumber>
    </recommendedName>
    <alternativeName>
        <fullName evidence="9">Prolipoprotein signal peptidase</fullName>
    </alternativeName>
    <alternativeName>
        <fullName evidence="9">Signal peptidase II</fullName>
        <shortName evidence="9">SPase II</shortName>
    </alternativeName>
</protein>
<comment type="pathway">
    <text evidence="9">Protein modification; lipoprotein biosynthesis (signal peptide cleavage).</text>
</comment>
<evidence type="ECO:0000256" key="4">
    <source>
        <dbReference type="ARBA" id="ARBA00022692"/>
    </source>
</evidence>
<keyword evidence="2 9" id="KW-1003">Cell membrane</keyword>
<dbReference type="EMBL" id="CCSD01000059">
    <property type="protein sequence ID" value="CDZ89535.1"/>
    <property type="molecule type" value="Genomic_DNA"/>
</dbReference>
<name>A0A098BMU1_9NOCA</name>
<evidence type="ECO:0000313" key="11">
    <source>
        <dbReference type="EMBL" id="CDZ89535.1"/>
    </source>
</evidence>
<dbReference type="InterPro" id="IPR001872">
    <property type="entry name" value="Peptidase_A8"/>
</dbReference>
<dbReference type="Pfam" id="PF01252">
    <property type="entry name" value="Peptidase_A8"/>
    <property type="match status" value="1"/>
</dbReference>
<feature type="transmembrane region" description="Helical" evidence="9">
    <location>
        <begin position="97"/>
        <end position="116"/>
    </location>
</feature>
<evidence type="ECO:0000256" key="1">
    <source>
        <dbReference type="ARBA" id="ARBA00006139"/>
    </source>
</evidence>
<dbReference type="EC" id="3.4.23.36" evidence="9"/>
<keyword evidence="5 9" id="KW-0064">Aspartyl protease</keyword>
<dbReference type="Proteomes" id="UP000042997">
    <property type="component" value="Unassembled WGS sequence"/>
</dbReference>
<keyword evidence="3 9" id="KW-0645">Protease</keyword>
<dbReference type="PRINTS" id="PR00781">
    <property type="entry name" value="LIPOSIGPTASE"/>
</dbReference>
<dbReference type="GO" id="GO:0005886">
    <property type="term" value="C:plasma membrane"/>
    <property type="evidence" value="ECO:0007669"/>
    <property type="project" value="UniProtKB-SubCell"/>
</dbReference>
<comment type="function">
    <text evidence="9">This protein specifically catalyzes the removal of signal peptides from prolipoproteins.</text>
</comment>
<proteinExistence type="inferred from homology"/>
<feature type="transmembrane region" description="Helical" evidence="9">
    <location>
        <begin position="136"/>
        <end position="155"/>
    </location>
</feature>
<feature type="transmembrane region" description="Helical" evidence="9">
    <location>
        <begin position="17"/>
        <end position="36"/>
    </location>
</feature>
<comment type="catalytic activity">
    <reaction evidence="9">
        <text>Release of signal peptides from bacterial membrane prolipoproteins. Hydrolyzes -Xaa-Yaa-Zaa-|-(S,diacylglyceryl)Cys-, in which Xaa is hydrophobic (preferably Leu), and Yaa (Ala or Ser) and Zaa (Gly or Ala) have small, neutral side chains.</text>
        <dbReference type="EC" id="3.4.23.36"/>
    </reaction>
</comment>
<feature type="active site" evidence="9">
    <location>
        <position position="126"/>
    </location>
</feature>
<evidence type="ECO:0000256" key="2">
    <source>
        <dbReference type="ARBA" id="ARBA00022475"/>
    </source>
</evidence>
<evidence type="ECO:0000256" key="6">
    <source>
        <dbReference type="ARBA" id="ARBA00022801"/>
    </source>
</evidence>
<dbReference type="PANTHER" id="PTHR33695">
    <property type="entry name" value="LIPOPROTEIN SIGNAL PEPTIDASE"/>
    <property type="match status" value="1"/>
</dbReference>
<keyword evidence="7 9" id="KW-1133">Transmembrane helix</keyword>
<dbReference type="OrthoDB" id="4308908at2"/>
<reference evidence="11 12" key="1">
    <citation type="journal article" date="2014" name="Genome Announc.">
        <title>Draft Genome Sequence of Propane- and Butane-Oxidizing Actinobacterium Rhodococcus ruber IEGM 231.</title>
        <authorList>
            <person name="Ivshina I.B."/>
            <person name="Kuyukina M.S."/>
            <person name="Krivoruchko A.V."/>
            <person name="Barbe V."/>
            <person name="Fischer C."/>
        </authorList>
    </citation>
    <scope>NUCLEOTIDE SEQUENCE [LARGE SCALE GENOMIC DNA]</scope>
</reference>
<sequence length="168" mass="17843">MSVTVADSTRTQRLRRVFVLVGIALAAVALLVEPVARHQLSSGRSVDLGVLQLKLAYNSGVAFSMGDQLPTWAVLTVTASITAGIGVYAWRTASVSSMPAMIGFSLMFAGAAANVIDRGIDGKVTDYFHTGWWPTFNLADTYLTCGVVLLIAALLQESIHTSAKEQPA</sequence>
<comment type="similarity">
    <text evidence="1 9 10">Belongs to the peptidase A8 family.</text>
</comment>
<organism evidence="11 12">
    <name type="scientific">Rhodococcus ruber</name>
    <dbReference type="NCBI Taxonomy" id="1830"/>
    <lineage>
        <taxon>Bacteria</taxon>
        <taxon>Bacillati</taxon>
        <taxon>Actinomycetota</taxon>
        <taxon>Actinomycetes</taxon>
        <taxon>Mycobacteriales</taxon>
        <taxon>Nocardiaceae</taxon>
        <taxon>Rhodococcus</taxon>
    </lineage>
</organism>
<dbReference type="RefSeq" id="WP_040272630.1">
    <property type="nucleotide sequence ID" value="NZ_JAJNCM010000007.1"/>
</dbReference>
<dbReference type="PANTHER" id="PTHR33695:SF1">
    <property type="entry name" value="LIPOPROTEIN SIGNAL PEPTIDASE"/>
    <property type="match status" value="1"/>
</dbReference>
<dbReference type="HAMAP" id="MF_00161">
    <property type="entry name" value="LspA"/>
    <property type="match status" value="1"/>
</dbReference>
<keyword evidence="6 9" id="KW-0378">Hydrolase</keyword>
<evidence type="ECO:0000256" key="9">
    <source>
        <dbReference type="HAMAP-Rule" id="MF_00161"/>
    </source>
</evidence>
<dbReference type="GO" id="GO:0006508">
    <property type="term" value="P:proteolysis"/>
    <property type="evidence" value="ECO:0007669"/>
    <property type="project" value="UniProtKB-KW"/>
</dbReference>
<dbReference type="GO" id="GO:0004190">
    <property type="term" value="F:aspartic-type endopeptidase activity"/>
    <property type="evidence" value="ECO:0007669"/>
    <property type="project" value="UniProtKB-UniRule"/>
</dbReference>
<feature type="active site" evidence="9">
    <location>
        <position position="140"/>
    </location>
</feature>
<evidence type="ECO:0000256" key="5">
    <source>
        <dbReference type="ARBA" id="ARBA00022750"/>
    </source>
</evidence>
<dbReference type="AlphaFoldDB" id="A0A098BMU1"/>
<evidence type="ECO:0000256" key="8">
    <source>
        <dbReference type="ARBA" id="ARBA00023136"/>
    </source>
</evidence>
<accession>A0A098BMU1</accession>